<reference evidence="2" key="1">
    <citation type="journal article" date="2014" name="Int. J. Syst. Evol. Microbiol.">
        <title>Complete genome sequence of Corynebacterium casei LMG S-19264T (=DSM 44701T), isolated from a smear-ripened cheese.</title>
        <authorList>
            <consortium name="US DOE Joint Genome Institute (JGI-PGF)"/>
            <person name="Walter F."/>
            <person name="Albersmeier A."/>
            <person name="Kalinowski J."/>
            <person name="Ruckert C."/>
        </authorList>
    </citation>
    <scope>NUCLEOTIDE SEQUENCE</scope>
    <source>
        <strain evidence="2">CGMCC 1.15478</strain>
    </source>
</reference>
<dbReference type="EMBL" id="BMJH01000002">
    <property type="protein sequence ID" value="GGC70091.1"/>
    <property type="molecule type" value="Genomic_DNA"/>
</dbReference>
<accession>A0A916UEJ1</accession>
<comment type="caution">
    <text evidence="2">The sequence shown here is derived from an EMBL/GenBank/DDBJ whole genome shotgun (WGS) entry which is preliminary data.</text>
</comment>
<reference evidence="2" key="2">
    <citation type="submission" date="2020-09" db="EMBL/GenBank/DDBJ databases">
        <authorList>
            <person name="Sun Q."/>
            <person name="Zhou Y."/>
        </authorList>
    </citation>
    <scope>NUCLEOTIDE SEQUENCE</scope>
    <source>
        <strain evidence="2">CGMCC 1.15478</strain>
    </source>
</reference>
<name>A0A916UEJ1_9ACTN</name>
<protein>
    <recommendedName>
        <fullName evidence="4">Recombinase RecA</fullName>
    </recommendedName>
</protein>
<evidence type="ECO:0000313" key="3">
    <source>
        <dbReference type="Proteomes" id="UP000641514"/>
    </source>
</evidence>
<dbReference type="Proteomes" id="UP000641514">
    <property type="component" value="Unassembled WGS sequence"/>
</dbReference>
<sequence length="160" mass="16746">MPPIGSGAVAYDIVPGMADDSYQTASPSSDAPLDDGKVHRVNTTNQSIDDESALPIRELAEIPAIEVISRAAVMLMSSAAEKLGLSEADPMSSAHLDLDEARRIITALAGLITASGEFLGPHAGPLKDGLQALQRAFRENSAYPDEPGQGPGEKYTGPVY</sequence>
<gene>
    <name evidence="2" type="ORF">GCM10011410_23680</name>
</gene>
<proteinExistence type="predicted"/>
<evidence type="ECO:0000313" key="2">
    <source>
        <dbReference type="EMBL" id="GGC70091.1"/>
    </source>
</evidence>
<feature type="region of interest" description="Disordered" evidence="1">
    <location>
        <begin position="141"/>
        <end position="160"/>
    </location>
</feature>
<evidence type="ECO:0008006" key="4">
    <source>
        <dbReference type="Google" id="ProtNLM"/>
    </source>
</evidence>
<organism evidence="2 3">
    <name type="scientific">Hoyosella rhizosphaerae</name>
    <dbReference type="NCBI Taxonomy" id="1755582"/>
    <lineage>
        <taxon>Bacteria</taxon>
        <taxon>Bacillati</taxon>
        <taxon>Actinomycetota</taxon>
        <taxon>Actinomycetes</taxon>
        <taxon>Mycobacteriales</taxon>
        <taxon>Hoyosellaceae</taxon>
        <taxon>Hoyosella</taxon>
    </lineage>
</organism>
<dbReference type="AlphaFoldDB" id="A0A916UEJ1"/>
<keyword evidence="3" id="KW-1185">Reference proteome</keyword>
<evidence type="ECO:0000256" key="1">
    <source>
        <dbReference type="SAM" id="MobiDB-lite"/>
    </source>
</evidence>
<dbReference type="InterPro" id="IPR014995">
    <property type="entry name" value="DUF1844"/>
</dbReference>
<dbReference type="Pfam" id="PF08899">
    <property type="entry name" value="DUF1844"/>
    <property type="match status" value="1"/>
</dbReference>